<dbReference type="AlphaFoldDB" id="A0A391P1F7"/>
<gene>
    <name evidence="2" type="ORF">KGMB01110_22700</name>
</gene>
<accession>A0A391P1F7</accession>
<dbReference type="RefSeq" id="WP_119298466.1">
    <property type="nucleotide sequence ID" value="NZ_BHGK01000001.1"/>
</dbReference>
<dbReference type="Proteomes" id="UP000265643">
    <property type="component" value="Unassembled WGS sequence"/>
</dbReference>
<dbReference type="Pfam" id="PF00882">
    <property type="entry name" value="Zn_dep_PLPC"/>
    <property type="match status" value="1"/>
</dbReference>
<comment type="caution">
    <text evidence="2">The sequence shown here is derived from an EMBL/GenBank/DDBJ whole genome shotgun (WGS) entry which is preliminary data.</text>
</comment>
<feature type="domain" description="Phospholipase C/D" evidence="1">
    <location>
        <begin position="6"/>
        <end position="147"/>
    </location>
</feature>
<sequence>MPTTYTHYRFGKDVLSCLSLPLRNSINEYRELFDIGLHGPDIFFYYRAMHKNKVNQIGYRMHEEPASKFFLYGKEVLKNAPMKTAGRVYLYGFICHFALDSVCHPYIEKMIHERDVLHSEIETELDRIFMAEDGLDPVTYPTYKLIVPSIRNGMAISQFFEDATPAHVCKALKGMSMDLKLLHPKSDRMRKVLYTLIKISRQTEIRGMVMTKDSNPDCQDYCELLQKLYAEAIPVAVSLINQYQSALFKDTPLSDRFDLNFSAGKHWEELLL</sequence>
<name>A0A391P1F7_9FIRM</name>
<evidence type="ECO:0000313" key="2">
    <source>
        <dbReference type="EMBL" id="GCA67834.1"/>
    </source>
</evidence>
<evidence type="ECO:0000259" key="1">
    <source>
        <dbReference type="Pfam" id="PF00882"/>
    </source>
</evidence>
<evidence type="ECO:0000313" key="3">
    <source>
        <dbReference type="Proteomes" id="UP000265643"/>
    </source>
</evidence>
<proteinExistence type="predicted"/>
<keyword evidence="3" id="KW-1185">Reference proteome</keyword>
<dbReference type="EMBL" id="BHGK01000001">
    <property type="protein sequence ID" value="GCA67834.1"/>
    <property type="molecule type" value="Genomic_DNA"/>
</dbReference>
<dbReference type="InterPro" id="IPR029002">
    <property type="entry name" value="PLPC/GPLD1"/>
</dbReference>
<reference evidence="3" key="1">
    <citation type="submission" date="2018-09" db="EMBL/GenBank/DDBJ databases">
        <title>Draft Genome Sequence of Mediterraneibacter sp. KCTC 15684.</title>
        <authorList>
            <person name="Kim J.S."/>
            <person name="Han K.I."/>
            <person name="Suh M.K."/>
            <person name="Lee K.C."/>
            <person name="Eom M.K."/>
            <person name="Lee J.H."/>
            <person name="Park S.H."/>
            <person name="Kang S.W."/>
            <person name="Park J.E."/>
            <person name="Oh B.S."/>
            <person name="Yu S.Y."/>
            <person name="Choi S.H."/>
            <person name="Lee D.H."/>
            <person name="Yoon H."/>
            <person name="Kim B."/>
            <person name="Yang S.J."/>
            <person name="Lee J.S."/>
        </authorList>
    </citation>
    <scope>NUCLEOTIDE SEQUENCE [LARGE SCALE GENOMIC DNA]</scope>
    <source>
        <strain evidence="3">KCTC 15684</strain>
    </source>
</reference>
<protein>
    <recommendedName>
        <fullName evidence="1">Phospholipase C/D domain-containing protein</fullName>
    </recommendedName>
</protein>
<organism evidence="2 3">
    <name type="scientific">Mediterraneibacter butyricigenes</name>
    <dbReference type="NCBI Taxonomy" id="2316025"/>
    <lineage>
        <taxon>Bacteria</taxon>
        <taxon>Bacillati</taxon>
        <taxon>Bacillota</taxon>
        <taxon>Clostridia</taxon>
        <taxon>Lachnospirales</taxon>
        <taxon>Lachnospiraceae</taxon>
        <taxon>Mediterraneibacter</taxon>
    </lineage>
</organism>